<keyword evidence="3" id="KW-1185">Reference proteome</keyword>
<feature type="domain" description="Outer membrane protein beta-barrel" evidence="1">
    <location>
        <begin position="4"/>
        <end position="170"/>
    </location>
</feature>
<evidence type="ECO:0000259" key="1">
    <source>
        <dbReference type="Pfam" id="PF13568"/>
    </source>
</evidence>
<accession>A0A9X0HIU9</accession>
<reference evidence="2 3" key="1">
    <citation type="submission" date="2015-11" db="EMBL/GenBank/DDBJ databases">
        <title>Solirubrum puertoriconensis gen. nov. an environmental bacteria isolated in Puerto Rico.</title>
        <authorList>
            <person name="Cuebas-Irizarry M.F."/>
            <person name="Montalvo-Rodriguez R."/>
        </authorList>
    </citation>
    <scope>NUCLEOTIDE SEQUENCE [LARGE SCALE GENOMIC DNA]</scope>
    <source>
        <strain evidence="2 3">MC1A</strain>
    </source>
</reference>
<evidence type="ECO:0000313" key="2">
    <source>
        <dbReference type="EMBL" id="KUG06641.1"/>
    </source>
</evidence>
<name>A0A9X0HIU9_SOLP1</name>
<protein>
    <recommendedName>
        <fullName evidence="1">Outer membrane protein beta-barrel domain-containing protein</fullName>
    </recommendedName>
</protein>
<dbReference type="InterPro" id="IPR025665">
    <property type="entry name" value="Beta-barrel_OMP_2"/>
</dbReference>
<dbReference type="AlphaFoldDB" id="A0A9X0HIU9"/>
<gene>
    <name evidence="2" type="ORF">ASU33_04675</name>
</gene>
<comment type="caution">
    <text evidence="2">The sequence shown here is derived from an EMBL/GenBank/DDBJ whole genome shotgun (WGS) entry which is preliminary data.</text>
</comment>
<dbReference type="EMBL" id="LNAL01000008">
    <property type="protein sequence ID" value="KUG06641.1"/>
    <property type="molecule type" value="Genomic_DNA"/>
</dbReference>
<dbReference type="Proteomes" id="UP000054223">
    <property type="component" value="Unassembled WGS sequence"/>
</dbReference>
<evidence type="ECO:0000313" key="3">
    <source>
        <dbReference type="Proteomes" id="UP000054223"/>
    </source>
</evidence>
<organism evidence="2 3">
    <name type="scientific">Solirubrum puertoriconensis</name>
    <dbReference type="NCBI Taxonomy" id="1751427"/>
    <lineage>
        <taxon>Bacteria</taxon>
        <taxon>Pseudomonadati</taxon>
        <taxon>Bacteroidota</taxon>
        <taxon>Cytophagia</taxon>
        <taxon>Cytophagales</taxon>
    </lineage>
</organism>
<dbReference type="Pfam" id="PF13568">
    <property type="entry name" value="OMP_b-brl_2"/>
    <property type="match status" value="1"/>
</dbReference>
<sequence length="203" mass="22711">MGATLTTLSSRPERYPSRYSPLAGAQVGLAGQWQWGAVRLQTAMLYTQKGARQRTQYALPSPTGELLYDYRIRTRFGYLEVPLHLAVAPVWARYLQVFAGPYLAMGVGGQFEQEYQPTGGQNQPVREARPLEYTAFMKSYADAQRYDTGISAGLGYQTGPVLLQAQYSWAWQNNRPAWYSGPGTARYHRTAALALTYLLPRGT</sequence>
<proteinExistence type="predicted"/>